<dbReference type="Pfam" id="PF12161">
    <property type="entry name" value="HsdM_N"/>
    <property type="match status" value="1"/>
</dbReference>
<evidence type="ECO:0000313" key="4">
    <source>
        <dbReference type="EMBL" id="CAO88373.1"/>
    </source>
</evidence>
<dbReference type="GO" id="GO:0009307">
    <property type="term" value="P:DNA restriction-modification system"/>
    <property type="evidence" value="ECO:0007669"/>
    <property type="project" value="UniProtKB-KW"/>
</dbReference>
<dbReference type="AlphaFoldDB" id="A8YN29"/>
<dbReference type="Gene3D" id="1.20.1260.30">
    <property type="match status" value="1"/>
</dbReference>
<feature type="domain" description="N6 adenine-specific DNA methyltransferase N-terminal" evidence="3">
    <location>
        <begin position="9"/>
        <end position="80"/>
    </location>
</feature>
<protein>
    <recommendedName>
        <fullName evidence="3">N6 adenine-specific DNA methyltransferase N-terminal domain-containing protein</fullName>
    </recommendedName>
</protein>
<evidence type="ECO:0000256" key="2">
    <source>
        <dbReference type="ARBA" id="ARBA00022747"/>
    </source>
</evidence>
<dbReference type="InterPro" id="IPR038333">
    <property type="entry name" value="T1MK-like_N_sf"/>
</dbReference>
<proteinExistence type="inferred from homology"/>
<accession>A8YN29</accession>
<dbReference type="InterPro" id="IPR022749">
    <property type="entry name" value="D12N6_MeTrfase_N"/>
</dbReference>
<dbReference type="RefSeq" id="WP_036401789.1">
    <property type="nucleotide sequence ID" value="NZ_CP130696.1"/>
</dbReference>
<comment type="similarity">
    <text evidence="1">Belongs to the N(4)/N(6)-methyltransferase family.</text>
</comment>
<dbReference type="EMBL" id="AM778958">
    <property type="protein sequence ID" value="CAO88373.1"/>
    <property type="molecule type" value="Genomic_DNA"/>
</dbReference>
<sequence>MNNFGEKVSFIWSIADLIRDTFKRGKYQDVILPFTVLRRFDCVLEPTKEEVLAAYNHYKDKLDNLDPLLCKKSGFAFYNPK</sequence>
<evidence type="ECO:0000259" key="3">
    <source>
        <dbReference type="Pfam" id="PF12161"/>
    </source>
</evidence>
<evidence type="ECO:0000256" key="1">
    <source>
        <dbReference type="ARBA" id="ARBA00006594"/>
    </source>
</evidence>
<name>A8YN29_MICA7</name>
<keyword evidence="2" id="KW-0680">Restriction system</keyword>
<gene>
    <name evidence="4" type="ORF">IPF_1145</name>
</gene>
<organism evidence="4">
    <name type="scientific">Microcystis aeruginosa (strain PCC 7806)</name>
    <dbReference type="NCBI Taxonomy" id="267872"/>
    <lineage>
        <taxon>Bacteria</taxon>
        <taxon>Bacillati</taxon>
        <taxon>Cyanobacteriota</taxon>
        <taxon>Cyanophyceae</taxon>
        <taxon>Oscillatoriophycideae</taxon>
        <taxon>Chroococcales</taxon>
        <taxon>Microcystaceae</taxon>
        <taxon>Microcystis</taxon>
    </lineage>
</organism>
<dbReference type="InterPro" id="IPR029063">
    <property type="entry name" value="SAM-dependent_MTases_sf"/>
</dbReference>
<reference evidence="4" key="1">
    <citation type="submission" date="2007-08" db="EMBL/GenBank/DDBJ databases">
        <authorList>
            <person name="Frangeul L."/>
        </authorList>
    </citation>
    <scope>NUCLEOTIDE SEQUENCE</scope>
    <source>
        <strain evidence="4">PCC 7806</strain>
    </source>
</reference>
<dbReference type="SUPFAM" id="SSF53335">
    <property type="entry name" value="S-adenosyl-L-methionine-dependent methyltransferases"/>
    <property type="match status" value="1"/>
</dbReference>